<dbReference type="InterPro" id="IPR012349">
    <property type="entry name" value="Split_barrel_FMN-bd"/>
</dbReference>
<accession>A0ABW3VJ59</accession>
<keyword evidence="7" id="KW-1185">Reference proteome</keyword>
<dbReference type="PANTHER" id="PTHR33798:SF5">
    <property type="entry name" value="FLAVIN REDUCTASE LIKE DOMAIN-CONTAINING PROTEIN"/>
    <property type="match status" value="1"/>
</dbReference>
<dbReference type="InterPro" id="IPR002563">
    <property type="entry name" value="Flavin_Rdtase-like_dom"/>
</dbReference>
<dbReference type="SUPFAM" id="SSF50475">
    <property type="entry name" value="FMN-binding split barrel"/>
    <property type="match status" value="1"/>
</dbReference>
<evidence type="ECO:0000256" key="4">
    <source>
        <dbReference type="ARBA" id="ARBA00038054"/>
    </source>
</evidence>
<evidence type="ECO:0000259" key="5">
    <source>
        <dbReference type="SMART" id="SM00903"/>
    </source>
</evidence>
<feature type="domain" description="Flavin reductase like" evidence="5">
    <location>
        <begin position="19"/>
        <end position="173"/>
    </location>
</feature>
<evidence type="ECO:0000256" key="2">
    <source>
        <dbReference type="ARBA" id="ARBA00022630"/>
    </source>
</evidence>
<protein>
    <submittedName>
        <fullName evidence="6">Flavin reductase family protein</fullName>
        <ecNumber evidence="6">1.5.1.-</ecNumber>
    </submittedName>
</protein>
<keyword evidence="6" id="KW-0560">Oxidoreductase</keyword>
<comment type="caution">
    <text evidence="6">The sequence shown here is derived from an EMBL/GenBank/DDBJ whole genome shotgun (WGS) entry which is preliminary data.</text>
</comment>
<comment type="similarity">
    <text evidence="4">Belongs to the flavoredoxin family.</text>
</comment>
<dbReference type="Pfam" id="PF01613">
    <property type="entry name" value="Flavin_Reduct"/>
    <property type="match status" value="1"/>
</dbReference>
<dbReference type="EMBL" id="JBHTMB010000140">
    <property type="protein sequence ID" value="MFD1234720.1"/>
    <property type="molecule type" value="Genomic_DNA"/>
</dbReference>
<sequence length="235" mass="25458">MIIDTSTLDAASAYKLLIGSIVPRPIGWISTMSVDGVANLAPISFFTCVGRKPPMVSITMQPRSDGQLKDTFVNVRDTGEFCFNLVSLPHAHHAHRSAAEFPTEVDEFDVLGLGKAPSDVVAVPRVDGAPISFECTLERVIPVGNDDHVVFGIVQRVHIRDDLYIEGGRVDTAALGPVGRLAAEYTLVENVFTTPLDDEILAARHPARMHRLDGRPTEFSPIATKAWSPSGSVMD</sequence>
<dbReference type="PANTHER" id="PTHR33798">
    <property type="entry name" value="FLAVOPROTEIN OXYGENASE"/>
    <property type="match status" value="1"/>
</dbReference>
<dbReference type="Proteomes" id="UP001597182">
    <property type="component" value="Unassembled WGS sequence"/>
</dbReference>
<evidence type="ECO:0000313" key="7">
    <source>
        <dbReference type="Proteomes" id="UP001597182"/>
    </source>
</evidence>
<keyword evidence="2" id="KW-0285">Flavoprotein</keyword>
<gene>
    <name evidence="6" type="ORF">ACFQ34_15625</name>
</gene>
<organism evidence="6 7">
    <name type="scientific">Pseudonocardia benzenivorans</name>
    <dbReference type="NCBI Taxonomy" id="228005"/>
    <lineage>
        <taxon>Bacteria</taxon>
        <taxon>Bacillati</taxon>
        <taxon>Actinomycetota</taxon>
        <taxon>Actinomycetes</taxon>
        <taxon>Pseudonocardiales</taxon>
        <taxon>Pseudonocardiaceae</taxon>
        <taxon>Pseudonocardia</taxon>
    </lineage>
</organism>
<name>A0ABW3VJ59_9PSEU</name>
<reference evidence="7" key="1">
    <citation type="journal article" date="2019" name="Int. J. Syst. Evol. Microbiol.">
        <title>The Global Catalogue of Microorganisms (GCM) 10K type strain sequencing project: providing services to taxonomists for standard genome sequencing and annotation.</title>
        <authorList>
            <consortium name="The Broad Institute Genomics Platform"/>
            <consortium name="The Broad Institute Genome Sequencing Center for Infectious Disease"/>
            <person name="Wu L."/>
            <person name="Ma J."/>
        </authorList>
    </citation>
    <scope>NUCLEOTIDE SEQUENCE [LARGE SCALE GENOMIC DNA]</scope>
    <source>
        <strain evidence="7">CCUG 49018</strain>
    </source>
</reference>
<evidence type="ECO:0000313" key="6">
    <source>
        <dbReference type="EMBL" id="MFD1234720.1"/>
    </source>
</evidence>
<dbReference type="GO" id="GO:0016491">
    <property type="term" value="F:oxidoreductase activity"/>
    <property type="evidence" value="ECO:0007669"/>
    <property type="project" value="UniProtKB-KW"/>
</dbReference>
<dbReference type="SMART" id="SM00903">
    <property type="entry name" value="Flavin_Reduct"/>
    <property type="match status" value="1"/>
</dbReference>
<proteinExistence type="inferred from homology"/>
<dbReference type="Gene3D" id="2.30.110.10">
    <property type="entry name" value="Electron Transport, Fmn-binding Protein, Chain A"/>
    <property type="match status" value="1"/>
</dbReference>
<dbReference type="RefSeq" id="WP_346091345.1">
    <property type="nucleotide sequence ID" value="NZ_BAABKS010000022.1"/>
</dbReference>
<evidence type="ECO:0000256" key="3">
    <source>
        <dbReference type="ARBA" id="ARBA00022643"/>
    </source>
</evidence>
<dbReference type="EC" id="1.5.1.-" evidence="6"/>
<evidence type="ECO:0000256" key="1">
    <source>
        <dbReference type="ARBA" id="ARBA00001917"/>
    </source>
</evidence>
<comment type="cofactor">
    <cofactor evidence="1">
        <name>FMN</name>
        <dbReference type="ChEBI" id="CHEBI:58210"/>
    </cofactor>
</comment>
<keyword evidence="3" id="KW-0288">FMN</keyword>